<reference evidence="11 12" key="1">
    <citation type="journal article" date="2018" name="Evol. Lett.">
        <title>Horizontal gene cluster transfer increased hallucinogenic mushroom diversity.</title>
        <authorList>
            <person name="Reynolds H.T."/>
            <person name="Vijayakumar V."/>
            <person name="Gluck-Thaler E."/>
            <person name="Korotkin H.B."/>
            <person name="Matheny P.B."/>
            <person name="Slot J.C."/>
        </authorList>
    </citation>
    <scope>NUCLEOTIDE SEQUENCE [LARGE SCALE GENOMIC DNA]</scope>
    <source>
        <strain evidence="11 12">2629</strain>
    </source>
</reference>
<evidence type="ECO:0000313" key="11">
    <source>
        <dbReference type="EMBL" id="PPR06951.1"/>
    </source>
</evidence>
<keyword evidence="4 8" id="KW-0158">Chromosome</keyword>
<dbReference type="InterPro" id="IPR004823">
    <property type="entry name" value="TAF_TATA-bd_Histone-like_dom"/>
</dbReference>
<dbReference type="AlphaFoldDB" id="A0A409YVA9"/>
<comment type="subcellular location">
    <subcellularLocation>
        <location evidence="2">Chromosome</location>
    </subcellularLocation>
    <subcellularLocation>
        <location evidence="1">Nucleus</location>
    </subcellularLocation>
</comment>
<evidence type="ECO:0000256" key="3">
    <source>
        <dbReference type="ARBA" id="ARBA00006564"/>
    </source>
</evidence>
<dbReference type="PRINTS" id="PR00623">
    <property type="entry name" value="HISTONEH4"/>
</dbReference>
<dbReference type="STRING" id="181874.A0A409YVA9"/>
<keyword evidence="12" id="KW-1185">Reference proteome</keyword>
<evidence type="ECO:0000256" key="9">
    <source>
        <dbReference type="SAM" id="MobiDB-lite"/>
    </source>
</evidence>
<comment type="similarity">
    <text evidence="3 8">Belongs to the histone H4 family.</text>
</comment>
<sequence>MFANREYSFPVLSDEHIIETTANIWVGEHPAPYVCHSTLHRPTSNLVITNTSTLIGAVPPPVPTHPPHSPPVPPHLVPPRPRTRRGYRRAHPYNQARMRMPERYPTTHVVGTASHITHRSSSVPNPGGTSNEAARPVQGSIFLEPQNQSHVRYYDGYSQYPVGISSLTPPALSISSTSTSNPASSQAAFSAGPLPRLFRVFRNPISSFSLGNAQEVDRRQGKQQRSRTSAYVLAAAYPLPSISDDEPIGLYRPMRPILKPALSEIKNPSVRRVARKGGVKRMDSTVSSKAKDAMRAYLHAVVHDAVIYTENGKRKTLTALDVQRALRRSQDGLYGFEK</sequence>
<dbReference type="SUPFAM" id="SSF47113">
    <property type="entry name" value="Histone-fold"/>
    <property type="match status" value="1"/>
</dbReference>
<comment type="subunit">
    <text evidence="8">The nucleosome is a histone octamer containing two molecules each of H2A, H2B, H3 and H4 assembled in one H3-H4 heterotetramer and two H2A-H2B heterodimers. The octamer wraps approximately 147 bp of DNA.</text>
</comment>
<dbReference type="GO" id="GO:0046982">
    <property type="term" value="F:protein heterodimerization activity"/>
    <property type="evidence" value="ECO:0007669"/>
    <property type="project" value="InterPro"/>
</dbReference>
<dbReference type="InterPro" id="IPR001951">
    <property type="entry name" value="Histone_H4"/>
</dbReference>
<evidence type="ECO:0000256" key="6">
    <source>
        <dbReference type="ARBA" id="ARBA00023242"/>
    </source>
</evidence>
<dbReference type="CDD" id="cd22912">
    <property type="entry name" value="HFD_H4"/>
    <property type="match status" value="1"/>
</dbReference>
<feature type="compositionally biased region" description="Pro residues" evidence="9">
    <location>
        <begin position="62"/>
        <end position="80"/>
    </location>
</feature>
<dbReference type="Proteomes" id="UP000284842">
    <property type="component" value="Unassembled WGS sequence"/>
</dbReference>
<accession>A0A409YVA9</accession>
<dbReference type="GO" id="GO:0003677">
    <property type="term" value="F:DNA binding"/>
    <property type="evidence" value="ECO:0007669"/>
    <property type="project" value="UniProtKB-KW"/>
</dbReference>
<dbReference type="EMBL" id="NHTK01000554">
    <property type="protein sequence ID" value="PPR06951.1"/>
    <property type="molecule type" value="Genomic_DNA"/>
</dbReference>
<dbReference type="GO" id="GO:0000786">
    <property type="term" value="C:nucleosome"/>
    <property type="evidence" value="ECO:0007669"/>
    <property type="project" value="UniProtKB-KW"/>
</dbReference>
<gene>
    <name evidence="11" type="ORF">CVT24_011014</name>
</gene>
<name>A0A409YVA9_9AGAR</name>
<dbReference type="Gene3D" id="1.10.20.10">
    <property type="entry name" value="Histone, subunit A"/>
    <property type="match status" value="1"/>
</dbReference>
<evidence type="ECO:0000313" key="12">
    <source>
        <dbReference type="Proteomes" id="UP000284842"/>
    </source>
</evidence>
<dbReference type="InterPro" id="IPR009072">
    <property type="entry name" value="Histone-fold"/>
</dbReference>
<comment type="caution">
    <text evidence="11">The sequence shown here is derived from an EMBL/GenBank/DDBJ whole genome shotgun (WGS) entry which is preliminary data.</text>
</comment>
<evidence type="ECO:0000256" key="8">
    <source>
        <dbReference type="RuleBase" id="RU000528"/>
    </source>
</evidence>
<dbReference type="PANTHER" id="PTHR10484">
    <property type="entry name" value="HISTONE H4"/>
    <property type="match status" value="1"/>
</dbReference>
<keyword evidence="5 8" id="KW-0238">DNA-binding</keyword>
<evidence type="ECO:0000256" key="1">
    <source>
        <dbReference type="ARBA" id="ARBA00004123"/>
    </source>
</evidence>
<evidence type="ECO:0000259" key="10">
    <source>
        <dbReference type="Pfam" id="PF02969"/>
    </source>
</evidence>
<protein>
    <recommendedName>
        <fullName evidence="8">Histone H4</fullName>
    </recommendedName>
</protein>
<comment type="function">
    <text evidence="8">Core component of nucleosome. Nucleosomes wrap and compact DNA into chromatin, limiting DNA accessibility to the cellular machineries which require DNA as a template. Histones thereby play a central role in transcription regulation, DNA repair, DNA replication and chromosomal stability. DNA accessibility is regulated via a complex set of post-translational modifications of histones, also called histone code, and nucleosome remodeling.</text>
</comment>
<evidence type="ECO:0000256" key="5">
    <source>
        <dbReference type="ARBA" id="ARBA00023125"/>
    </source>
</evidence>
<keyword evidence="7 8" id="KW-0544">Nucleosome core</keyword>
<dbReference type="Pfam" id="PF02969">
    <property type="entry name" value="TAF"/>
    <property type="match status" value="1"/>
</dbReference>
<proteinExistence type="inferred from homology"/>
<organism evidence="11 12">
    <name type="scientific">Panaeolus cyanescens</name>
    <dbReference type="NCBI Taxonomy" id="181874"/>
    <lineage>
        <taxon>Eukaryota</taxon>
        <taxon>Fungi</taxon>
        <taxon>Dikarya</taxon>
        <taxon>Basidiomycota</taxon>
        <taxon>Agaricomycotina</taxon>
        <taxon>Agaricomycetes</taxon>
        <taxon>Agaricomycetidae</taxon>
        <taxon>Agaricales</taxon>
        <taxon>Agaricineae</taxon>
        <taxon>Galeropsidaceae</taxon>
        <taxon>Panaeolus</taxon>
    </lineage>
</organism>
<dbReference type="SMART" id="SM00417">
    <property type="entry name" value="H4"/>
    <property type="match status" value="1"/>
</dbReference>
<feature type="domain" description="TATA box binding protein associated factor (TAF) histone-like fold" evidence="10">
    <location>
        <begin position="264"/>
        <end position="327"/>
    </location>
</feature>
<feature type="region of interest" description="Disordered" evidence="9">
    <location>
        <begin position="62"/>
        <end position="86"/>
    </location>
</feature>
<evidence type="ECO:0000256" key="2">
    <source>
        <dbReference type="ARBA" id="ARBA00004286"/>
    </source>
</evidence>
<evidence type="ECO:0000256" key="4">
    <source>
        <dbReference type="ARBA" id="ARBA00022454"/>
    </source>
</evidence>
<evidence type="ECO:0000256" key="7">
    <source>
        <dbReference type="ARBA" id="ARBA00023269"/>
    </source>
</evidence>
<dbReference type="InParanoid" id="A0A409YVA9"/>
<keyword evidence="6 8" id="KW-0539">Nucleus</keyword>
<dbReference type="GO" id="GO:0005634">
    <property type="term" value="C:nucleus"/>
    <property type="evidence" value="ECO:0007669"/>
    <property type="project" value="UniProtKB-SubCell"/>
</dbReference>
<dbReference type="GO" id="GO:0030527">
    <property type="term" value="F:structural constituent of chromatin"/>
    <property type="evidence" value="ECO:0007669"/>
    <property type="project" value="InterPro"/>
</dbReference>